<protein>
    <recommendedName>
        <fullName evidence="1">Protein YOP1</fullName>
    </recommendedName>
</protein>
<evidence type="ECO:0000256" key="2">
    <source>
        <dbReference type="SAM" id="MobiDB-lite"/>
    </source>
</evidence>
<feature type="region of interest" description="Disordered" evidence="2">
    <location>
        <begin position="62"/>
        <end position="81"/>
    </location>
</feature>
<reference evidence="5 6" key="1">
    <citation type="journal article" date="2009" name="Genome Res.">
        <title>Comparative genomics of the fungal pathogens Candida dubliniensis and Candida albicans.</title>
        <authorList>
            <person name="Jackson A.P."/>
            <person name="Gamble J.A."/>
            <person name="Yeomans T."/>
            <person name="Moran G.P."/>
            <person name="Saunders D."/>
            <person name="Harris D."/>
            <person name="Aslett M."/>
            <person name="Barrell J.F."/>
            <person name="Butler G."/>
            <person name="Citiulo F."/>
            <person name="Coleman D.C."/>
            <person name="de Groot P.W.J."/>
            <person name="Goodwin T.J."/>
            <person name="Quail M.A."/>
            <person name="McQuillan J."/>
            <person name="Munro C.A."/>
            <person name="Pain A."/>
            <person name="Poulter R.T."/>
            <person name="Rajandream M.A."/>
            <person name="Renauld H."/>
            <person name="Spiering M.J."/>
            <person name="Tivey A."/>
            <person name="Gow N.A.R."/>
            <person name="Barrell B."/>
            <person name="Sullivan D.J."/>
            <person name="Berriman M."/>
        </authorList>
    </citation>
    <scope>NUCLEOTIDE SEQUENCE [LARGE SCALE GENOMIC DNA]</scope>
    <source>
        <strain evidence="6">CD36 / ATCC MYA-646 / CBS 7987 / NCPF 3949 / NRRL Y-17841</strain>
    </source>
</reference>
<dbReference type="OrthoDB" id="434647at2759"/>
<sequence>MGFISTLSVAVATIYPVLASCRAFEDYTRVTNSLASQNLKIGGFTVPLNYLYNRNLSGTTNSDLNDKSSSTTTSSSSSSSNISINDERALQIHLISIQKWFIYWIVIAIISLLENILFLKYIIPGYSIFRLIFNIWLIIPMISIKQEVDANSTFDNTIEWKKFTSNGAGLLYFSYIKPFIEQHIDCIRKFSINPLNFISIERLKYLFNKNNQISPNERNNNNNNTTTTNGNNNTDYSNVLDSFVMVMNMKNKFTGGTNNTRDINELDNKTNNADNEFDVVNVTPDTDSTQVNKRKGFFW</sequence>
<feature type="chain" id="PRO_5002893947" description="Protein YOP1" evidence="3">
    <location>
        <begin position="20"/>
        <end position="299"/>
    </location>
</feature>
<feature type="compositionally biased region" description="Low complexity" evidence="2">
    <location>
        <begin position="68"/>
        <end position="80"/>
    </location>
</feature>
<feature type="compositionally biased region" description="Low complexity" evidence="2">
    <location>
        <begin position="219"/>
        <end position="234"/>
    </location>
</feature>
<dbReference type="KEGG" id="cdu:CD36_01480"/>
<accession>B9W6V4</accession>
<comment type="similarity">
    <text evidence="1">Belongs to the DP1 family.</text>
</comment>
<comment type="subcellular location">
    <subcellularLocation>
        <location evidence="1">Membrane</location>
        <topology evidence="1">Multi-pass membrane protein</topology>
    </subcellularLocation>
</comment>
<dbReference type="InterPro" id="IPR004345">
    <property type="entry name" value="TB2_DP1_HVA22"/>
</dbReference>
<dbReference type="RefSeq" id="XP_002416825.1">
    <property type="nucleotide sequence ID" value="XM_002416780.1"/>
</dbReference>
<evidence type="ECO:0000256" key="1">
    <source>
        <dbReference type="RuleBase" id="RU362006"/>
    </source>
</evidence>
<organism evidence="5 6">
    <name type="scientific">Candida dubliniensis (strain CD36 / ATCC MYA-646 / CBS 7987 / NCPF 3949 / NRRL Y-17841)</name>
    <name type="common">Yeast</name>
    <dbReference type="NCBI Taxonomy" id="573826"/>
    <lineage>
        <taxon>Eukaryota</taxon>
        <taxon>Fungi</taxon>
        <taxon>Dikarya</taxon>
        <taxon>Ascomycota</taxon>
        <taxon>Saccharomycotina</taxon>
        <taxon>Pichiomycetes</taxon>
        <taxon>Debaryomycetaceae</taxon>
        <taxon>Candida/Lodderomyces clade</taxon>
        <taxon>Candida</taxon>
    </lineage>
</organism>
<dbReference type="eggNOG" id="ENOG502RS11">
    <property type="taxonomic scope" value="Eukaryota"/>
</dbReference>
<feature type="region of interest" description="Disordered" evidence="2">
    <location>
        <begin position="214"/>
        <end position="235"/>
    </location>
</feature>
<dbReference type="EMBL" id="FM992688">
    <property type="protein sequence ID" value="CAX44410.1"/>
    <property type="molecule type" value="Genomic_DNA"/>
</dbReference>
<name>B9W6V4_CANDC</name>
<dbReference type="VEuPathDB" id="FungiDB:CD36_01480"/>
<dbReference type="CGD" id="CAL0000165489">
    <property type="gene designation" value="Cd36_01480"/>
</dbReference>
<comment type="caution">
    <text evidence="1">Lacks conserved residue(s) required for the propagation of feature annotation.</text>
</comment>
<evidence type="ECO:0000313" key="4">
    <source>
        <dbReference type="CGD" id="CAL0000165489"/>
    </source>
</evidence>
<dbReference type="GeneID" id="8044358"/>
<keyword evidence="1" id="KW-0472">Membrane</keyword>
<dbReference type="HOGENOM" id="CLU_918358_0_0_1"/>
<evidence type="ECO:0000256" key="3">
    <source>
        <dbReference type="SAM" id="SignalP"/>
    </source>
</evidence>
<dbReference type="PANTHER" id="PTHR12300">
    <property type="entry name" value="HVA22-LIKE PROTEINS"/>
    <property type="match status" value="1"/>
</dbReference>
<keyword evidence="1" id="KW-1133">Transmembrane helix</keyword>
<keyword evidence="3" id="KW-0732">Signal</keyword>
<evidence type="ECO:0000313" key="5">
    <source>
        <dbReference type="EMBL" id="CAX44410.1"/>
    </source>
</evidence>
<keyword evidence="1" id="KW-0812">Transmembrane</keyword>
<feature type="signal peptide" evidence="3">
    <location>
        <begin position="1"/>
        <end position="19"/>
    </location>
</feature>
<feature type="transmembrane region" description="Helical" evidence="1">
    <location>
        <begin position="100"/>
        <end position="119"/>
    </location>
</feature>
<evidence type="ECO:0000313" key="6">
    <source>
        <dbReference type="Proteomes" id="UP000002605"/>
    </source>
</evidence>
<dbReference type="Proteomes" id="UP000002605">
    <property type="component" value="Chromosome 1"/>
</dbReference>
<dbReference type="AlphaFoldDB" id="B9W6V4"/>
<keyword evidence="6" id="KW-1185">Reference proteome</keyword>
<dbReference type="GO" id="GO:0016020">
    <property type="term" value="C:membrane"/>
    <property type="evidence" value="ECO:0007669"/>
    <property type="project" value="UniProtKB-SubCell"/>
</dbReference>
<gene>
    <name evidence="4" type="ordered locus">Cd36_01480</name>
    <name evidence="5" type="ORF">CD36_01480</name>
</gene>
<dbReference type="PANTHER" id="PTHR12300:SF177">
    <property type="entry name" value="PROTEIN YOP1"/>
    <property type="match status" value="1"/>
</dbReference>
<proteinExistence type="inferred from homology"/>
<dbReference type="Pfam" id="PF03134">
    <property type="entry name" value="TB2_DP1_HVA22"/>
    <property type="match status" value="1"/>
</dbReference>
<feature type="transmembrane region" description="Helical" evidence="1">
    <location>
        <begin position="126"/>
        <end position="144"/>
    </location>
</feature>